<evidence type="ECO:0000256" key="5">
    <source>
        <dbReference type="ARBA" id="ARBA00023157"/>
    </source>
</evidence>
<dbReference type="GO" id="GO:0009891">
    <property type="term" value="P:positive regulation of biosynthetic process"/>
    <property type="evidence" value="ECO:0007669"/>
    <property type="project" value="UniProtKB-ARBA"/>
</dbReference>
<keyword evidence="8" id="KW-1185">Reference proteome</keyword>
<evidence type="ECO:0000313" key="8">
    <source>
        <dbReference type="Proteomes" id="UP000322234"/>
    </source>
</evidence>
<name>A0A6B0RSL0_9CETA</name>
<evidence type="ECO:0000256" key="4">
    <source>
        <dbReference type="ARBA" id="ARBA00023118"/>
    </source>
</evidence>
<dbReference type="SUPFAM" id="SSF47266">
    <property type="entry name" value="4-helical cytokines"/>
    <property type="match status" value="1"/>
</dbReference>
<dbReference type="GO" id="GO:0005615">
    <property type="term" value="C:extracellular space"/>
    <property type="evidence" value="ECO:0007669"/>
    <property type="project" value="UniProtKB-KW"/>
</dbReference>
<keyword evidence="4 6" id="KW-0051">Antiviral defense</keyword>
<dbReference type="GO" id="GO:0051607">
    <property type="term" value="P:defense response to virus"/>
    <property type="evidence" value="ECO:0007669"/>
    <property type="project" value="UniProtKB-KW"/>
</dbReference>
<dbReference type="SMART" id="SM00076">
    <property type="entry name" value="IFabd"/>
    <property type="match status" value="1"/>
</dbReference>
<evidence type="ECO:0000256" key="1">
    <source>
        <dbReference type="ARBA" id="ARBA00004613"/>
    </source>
</evidence>
<gene>
    <name evidence="7" type="ORF">E5288_WYG001943</name>
</gene>
<dbReference type="Proteomes" id="UP000322234">
    <property type="component" value="Unassembled WGS sequence"/>
</dbReference>
<comment type="caution">
    <text evidence="7">The sequence shown here is derived from an EMBL/GenBank/DDBJ whole genome shotgun (WGS) entry which is preliminary data.</text>
</comment>
<dbReference type="GO" id="GO:0005125">
    <property type="term" value="F:cytokine activity"/>
    <property type="evidence" value="ECO:0007669"/>
    <property type="project" value="UniProtKB-KW"/>
</dbReference>
<reference evidence="7" key="1">
    <citation type="submission" date="2019-10" db="EMBL/GenBank/DDBJ databases">
        <title>The sequence and de novo assembly of the wild yak genome.</title>
        <authorList>
            <person name="Liu Y."/>
        </authorList>
    </citation>
    <scope>NUCLEOTIDE SEQUENCE [LARGE SCALE GENOMIC DNA]</scope>
    <source>
        <strain evidence="7">WY2019</strain>
    </source>
</reference>
<dbReference type="Gene3D" id="1.20.1250.10">
    <property type="match status" value="1"/>
</dbReference>
<evidence type="ECO:0000256" key="6">
    <source>
        <dbReference type="RuleBase" id="RU000436"/>
    </source>
</evidence>
<dbReference type="InterPro" id="IPR009079">
    <property type="entry name" value="4_helix_cytokine-like_core"/>
</dbReference>
<keyword evidence="5" id="KW-1015">Disulfide bond</keyword>
<keyword evidence="3" id="KW-0964">Secreted</keyword>
<proteinExistence type="inferred from homology"/>
<dbReference type="GO" id="GO:0005126">
    <property type="term" value="F:cytokine receptor binding"/>
    <property type="evidence" value="ECO:0007669"/>
    <property type="project" value="InterPro"/>
</dbReference>
<protein>
    <submittedName>
        <fullName evidence="7">Uncharacterized protein</fullName>
    </submittedName>
</protein>
<evidence type="ECO:0000256" key="3">
    <source>
        <dbReference type="ARBA" id="ARBA00022525"/>
    </source>
</evidence>
<sequence>MVEGDQLQEAQAISVLHEMLQQSFNLFHTECSSAAWNTTLLEQLRLDSNSNWMTLRPAWVRWWHRKTTLPWEG</sequence>
<evidence type="ECO:0000313" key="7">
    <source>
        <dbReference type="EMBL" id="MXQ90313.1"/>
    </source>
</evidence>
<keyword evidence="2 6" id="KW-0202">Cytokine</keyword>
<dbReference type="Pfam" id="PF00143">
    <property type="entry name" value="Interferon"/>
    <property type="match status" value="1"/>
</dbReference>
<comment type="similarity">
    <text evidence="6">Belongs to the alpha/beta interferon family.</text>
</comment>
<dbReference type="EMBL" id="VBQZ03000062">
    <property type="protein sequence ID" value="MXQ90313.1"/>
    <property type="molecule type" value="Genomic_DNA"/>
</dbReference>
<organism evidence="7 8">
    <name type="scientific">Bos mutus</name>
    <name type="common">wild yak</name>
    <dbReference type="NCBI Taxonomy" id="72004"/>
    <lineage>
        <taxon>Eukaryota</taxon>
        <taxon>Metazoa</taxon>
        <taxon>Chordata</taxon>
        <taxon>Craniata</taxon>
        <taxon>Vertebrata</taxon>
        <taxon>Euteleostomi</taxon>
        <taxon>Mammalia</taxon>
        <taxon>Eutheria</taxon>
        <taxon>Laurasiatheria</taxon>
        <taxon>Artiodactyla</taxon>
        <taxon>Ruminantia</taxon>
        <taxon>Pecora</taxon>
        <taxon>Bovidae</taxon>
        <taxon>Bovinae</taxon>
        <taxon>Bos</taxon>
    </lineage>
</organism>
<accession>A0A6B0RSL0</accession>
<dbReference type="AlphaFoldDB" id="A0A6B0RSL0"/>
<evidence type="ECO:0000256" key="2">
    <source>
        <dbReference type="ARBA" id="ARBA00022514"/>
    </source>
</evidence>
<dbReference type="PANTHER" id="PTHR11691">
    <property type="entry name" value="TYPE I INTERFERON"/>
    <property type="match status" value="1"/>
</dbReference>
<comment type="subcellular location">
    <subcellularLocation>
        <location evidence="1">Secreted</location>
    </subcellularLocation>
</comment>
<dbReference type="InterPro" id="IPR000471">
    <property type="entry name" value="Interferon_alpha/beta/delta"/>
</dbReference>
<dbReference type="PANTHER" id="PTHR11691:SF37">
    <property type="entry name" value="INTERFERON OMEGA-1"/>
    <property type="match status" value="1"/>
</dbReference>